<dbReference type="OrthoDB" id="3290068at2"/>
<feature type="compositionally biased region" description="Polar residues" evidence="1">
    <location>
        <begin position="338"/>
        <end position="348"/>
    </location>
</feature>
<dbReference type="AlphaFoldDB" id="A0A1J4NNL7"/>
<dbReference type="GO" id="GO:0003677">
    <property type="term" value="F:DNA binding"/>
    <property type="evidence" value="ECO:0007669"/>
    <property type="project" value="InterPro"/>
</dbReference>
<dbReference type="Proteomes" id="UP000034196">
    <property type="component" value="Unassembled WGS sequence"/>
</dbReference>
<dbReference type="InterPro" id="IPR001347">
    <property type="entry name" value="SIS_dom"/>
</dbReference>
<dbReference type="CDD" id="cd05013">
    <property type="entry name" value="SIS_RpiR"/>
    <property type="match status" value="1"/>
</dbReference>
<sequence>MTGPLAPTPTLELLRAAAVLCGPAAQRLFEVVAEDYPASLERRPGQLLRAADASAADLDGLLAAAGVASTDDLRLLAARESGLRLAEPDLRFTSRDPESEPRERSALRRMITAEEGNLRRTLADLQANGALELAAAALLRARRRWVLGDLKSAGYASLLTSDLTSSMRDVFLVPPATGAAVNAISDAHTEDVLVVFSFRNYSRLTVDVAREFHALGASVIALTDSYTSPVCAFASHVLAVDTRSESPHHSPTAVAAAAHVLAALAAAGAKGAARRSRRRAELFRSLGSYGLGETPSAATEGGAAGAPDLPGHGIRATDAPSTRATDAPSTPATDRATSDPSARATDNPSGLPAVPGDEPPHTR</sequence>
<evidence type="ECO:0000313" key="3">
    <source>
        <dbReference type="EMBL" id="OIJ63899.1"/>
    </source>
</evidence>
<dbReference type="SUPFAM" id="SSF53697">
    <property type="entry name" value="SIS domain"/>
    <property type="match status" value="1"/>
</dbReference>
<reference evidence="3" key="1">
    <citation type="submission" date="2016-10" db="EMBL/GenBank/DDBJ databases">
        <title>Genome sequence of Streptomyces mangrovisoli MUSC 149.</title>
        <authorList>
            <person name="Lee L.-H."/>
            <person name="Ser H.-L."/>
        </authorList>
    </citation>
    <scope>NUCLEOTIDE SEQUENCE [LARGE SCALE GENOMIC DNA]</scope>
    <source>
        <strain evidence="3">MUSC 149</strain>
    </source>
</reference>
<feature type="region of interest" description="Disordered" evidence="1">
    <location>
        <begin position="291"/>
        <end position="363"/>
    </location>
</feature>
<dbReference type="GO" id="GO:0003700">
    <property type="term" value="F:DNA-binding transcription factor activity"/>
    <property type="evidence" value="ECO:0007669"/>
    <property type="project" value="InterPro"/>
</dbReference>
<dbReference type="PANTHER" id="PTHR30514:SF18">
    <property type="entry name" value="RPIR-FAMILY TRANSCRIPTIONAL REGULATOR"/>
    <property type="match status" value="1"/>
</dbReference>
<feature type="compositionally biased region" description="Polar residues" evidence="1">
    <location>
        <begin position="319"/>
        <end position="332"/>
    </location>
</feature>
<dbReference type="GO" id="GO:0097367">
    <property type="term" value="F:carbohydrate derivative binding"/>
    <property type="evidence" value="ECO:0007669"/>
    <property type="project" value="InterPro"/>
</dbReference>
<dbReference type="STRING" id="1428628.WN71_031320"/>
<organism evidence="3 4">
    <name type="scientific">Streptomyces mangrovisoli</name>
    <dbReference type="NCBI Taxonomy" id="1428628"/>
    <lineage>
        <taxon>Bacteria</taxon>
        <taxon>Bacillati</taxon>
        <taxon>Actinomycetota</taxon>
        <taxon>Actinomycetes</taxon>
        <taxon>Kitasatosporales</taxon>
        <taxon>Streptomycetaceae</taxon>
        <taxon>Streptomyces</taxon>
    </lineage>
</organism>
<keyword evidence="4" id="KW-1185">Reference proteome</keyword>
<evidence type="ECO:0000256" key="1">
    <source>
        <dbReference type="SAM" id="MobiDB-lite"/>
    </source>
</evidence>
<evidence type="ECO:0000313" key="4">
    <source>
        <dbReference type="Proteomes" id="UP000034196"/>
    </source>
</evidence>
<dbReference type="Pfam" id="PF01380">
    <property type="entry name" value="SIS"/>
    <property type="match status" value="1"/>
</dbReference>
<dbReference type="Gene3D" id="3.40.50.10490">
    <property type="entry name" value="Glucose-6-phosphate isomerase like protein, domain 1"/>
    <property type="match status" value="1"/>
</dbReference>
<dbReference type="PANTHER" id="PTHR30514">
    <property type="entry name" value="GLUCOKINASE"/>
    <property type="match status" value="1"/>
</dbReference>
<dbReference type="InterPro" id="IPR047640">
    <property type="entry name" value="RpiR-like"/>
</dbReference>
<comment type="caution">
    <text evidence="3">The sequence shown here is derived from an EMBL/GenBank/DDBJ whole genome shotgun (WGS) entry which is preliminary data.</text>
</comment>
<name>A0A1J4NNL7_9ACTN</name>
<dbReference type="RefSeq" id="WP_052742940.1">
    <property type="nucleotide sequence ID" value="NZ_LAVA02000090.1"/>
</dbReference>
<feature type="domain" description="SIS" evidence="2">
    <location>
        <begin position="141"/>
        <end position="261"/>
    </location>
</feature>
<dbReference type="EMBL" id="LAVA02000090">
    <property type="protein sequence ID" value="OIJ63899.1"/>
    <property type="molecule type" value="Genomic_DNA"/>
</dbReference>
<accession>A0A1J4NNL7</accession>
<protein>
    <recommendedName>
        <fullName evidence="2">SIS domain-containing protein</fullName>
    </recommendedName>
</protein>
<dbReference type="GO" id="GO:1901135">
    <property type="term" value="P:carbohydrate derivative metabolic process"/>
    <property type="evidence" value="ECO:0007669"/>
    <property type="project" value="InterPro"/>
</dbReference>
<gene>
    <name evidence="3" type="ORF">WN71_031320</name>
</gene>
<dbReference type="InterPro" id="IPR046348">
    <property type="entry name" value="SIS_dom_sf"/>
</dbReference>
<evidence type="ECO:0000259" key="2">
    <source>
        <dbReference type="Pfam" id="PF01380"/>
    </source>
</evidence>
<dbReference type="InterPro" id="IPR035472">
    <property type="entry name" value="RpiR-like_SIS"/>
</dbReference>
<proteinExistence type="predicted"/>